<dbReference type="eggNOG" id="KOG0867">
    <property type="taxonomic scope" value="Eukaryota"/>
</dbReference>
<reference evidence="4 5" key="1">
    <citation type="submission" date="2013-02" db="EMBL/GenBank/DDBJ databases">
        <title>Genome sequence of Candida maltosa Xu316, a potential industrial strain for xylitol and ethanol production.</title>
        <authorList>
            <person name="Yu J."/>
            <person name="Wang Q."/>
            <person name="Geng X."/>
            <person name="Bao W."/>
            <person name="He P."/>
            <person name="Cai J."/>
        </authorList>
    </citation>
    <scope>NUCLEOTIDE SEQUENCE [LARGE SCALE GENOMIC DNA]</scope>
    <source>
        <strain evidence="5">Xu316</strain>
    </source>
</reference>
<sequence>MKLYTAPTGNGRKPLIFLHILGVPHEVHMFDWPTKEIKQEWYLELNPHGLIPTLVDGDITLCESNAILQYIADKYDTENKFSFGSEDPLYWQAQRWLYYQATQFSNALSGLLFYKKFRPDDAGLIEKGFDQLYKVYGVLEKQLAKDGGKKWFVGDKFTVVDLAFAVGHYRRIEKTKGSKFDIPDFEKKYPNVDRWYNDVLAIDGIKEGFELK</sequence>
<evidence type="ECO:0000259" key="3">
    <source>
        <dbReference type="PROSITE" id="PS50405"/>
    </source>
</evidence>
<evidence type="ECO:0000313" key="5">
    <source>
        <dbReference type="Proteomes" id="UP000011777"/>
    </source>
</evidence>
<dbReference type="InterPro" id="IPR040079">
    <property type="entry name" value="Glutathione_S-Trfase"/>
</dbReference>
<dbReference type="InterPro" id="IPR004046">
    <property type="entry name" value="GST_C"/>
</dbReference>
<dbReference type="InterPro" id="IPR036282">
    <property type="entry name" value="Glutathione-S-Trfase_C_sf"/>
</dbReference>
<dbReference type="EMBL" id="AOGT01002310">
    <property type="protein sequence ID" value="EMG45825.1"/>
    <property type="molecule type" value="Genomic_DNA"/>
</dbReference>
<dbReference type="SUPFAM" id="SSF52833">
    <property type="entry name" value="Thioredoxin-like"/>
    <property type="match status" value="1"/>
</dbReference>
<evidence type="ECO:0000313" key="4">
    <source>
        <dbReference type="EMBL" id="EMG45825.1"/>
    </source>
</evidence>
<feature type="domain" description="GST C-terminal" evidence="3">
    <location>
        <begin position="86"/>
        <end position="212"/>
    </location>
</feature>
<comment type="caution">
    <text evidence="4">The sequence shown here is derived from an EMBL/GenBank/DDBJ whole genome shotgun (WGS) entry which is preliminary data.</text>
</comment>
<dbReference type="GO" id="GO:0016740">
    <property type="term" value="F:transferase activity"/>
    <property type="evidence" value="ECO:0007669"/>
    <property type="project" value="UniProtKB-KW"/>
</dbReference>
<accession>M3JSN9</accession>
<proteinExistence type="inferred from homology"/>
<dbReference type="AlphaFoldDB" id="M3JSN9"/>
<dbReference type="Proteomes" id="UP000011777">
    <property type="component" value="Unassembled WGS sequence"/>
</dbReference>
<evidence type="ECO:0000256" key="1">
    <source>
        <dbReference type="ARBA" id="ARBA00007409"/>
    </source>
</evidence>
<dbReference type="OrthoDB" id="422574at2759"/>
<protein>
    <submittedName>
        <fullName evidence="4">Putative glutathione S-transferase</fullName>
    </submittedName>
</protein>
<keyword evidence="5" id="KW-1185">Reference proteome</keyword>
<dbReference type="HOGENOM" id="CLU_011226_6_0_1"/>
<evidence type="ECO:0000259" key="2">
    <source>
        <dbReference type="PROSITE" id="PS50404"/>
    </source>
</evidence>
<gene>
    <name evidence="4" type="ORF">G210_3969</name>
</gene>
<dbReference type="STRING" id="1245528.M3JSN9"/>
<feature type="domain" description="GST N-terminal" evidence="2">
    <location>
        <begin position="1"/>
        <end position="79"/>
    </location>
</feature>
<name>M3JSN9_CANMX</name>
<dbReference type="SFLD" id="SFLDG00358">
    <property type="entry name" value="Main_(cytGST)"/>
    <property type="match status" value="1"/>
</dbReference>
<dbReference type="InterPro" id="IPR036249">
    <property type="entry name" value="Thioredoxin-like_sf"/>
</dbReference>
<dbReference type="CDD" id="cd03048">
    <property type="entry name" value="GST_N_Ure2p_like"/>
    <property type="match status" value="1"/>
</dbReference>
<dbReference type="PANTHER" id="PTHR44051:SF8">
    <property type="entry name" value="GLUTATHIONE S-TRANSFERASE GSTA"/>
    <property type="match status" value="1"/>
</dbReference>
<dbReference type="PROSITE" id="PS50404">
    <property type="entry name" value="GST_NTER"/>
    <property type="match status" value="1"/>
</dbReference>
<comment type="similarity">
    <text evidence="1">Belongs to the GST superfamily.</text>
</comment>
<dbReference type="InterPro" id="IPR010987">
    <property type="entry name" value="Glutathione-S-Trfase_C-like"/>
</dbReference>
<organism evidence="4 5">
    <name type="scientific">Candida maltosa (strain Xu316)</name>
    <name type="common">Yeast</name>
    <dbReference type="NCBI Taxonomy" id="1245528"/>
    <lineage>
        <taxon>Eukaryota</taxon>
        <taxon>Fungi</taxon>
        <taxon>Dikarya</taxon>
        <taxon>Ascomycota</taxon>
        <taxon>Saccharomycotina</taxon>
        <taxon>Pichiomycetes</taxon>
        <taxon>Debaryomycetaceae</taxon>
        <taxon>Candida/Lodderomyces clade</taxon>
        <taxon>Candida</taxon>
    </lineage>
</organism>
<dbReference type="InterPro" id="IPR004045">
    <property type="entry name" value="Glutathione_S-Trfase_N"/>
</dbReference>
<dbReference type="Gene3D" id="1.20.1050.130">
    <property type="match status" value="1"/>
</dbReference>
<dbReference type="SUPFAM" id="SSF47616">
    <property type="entry name" value="GST C-terminal domain-like"/>
    <property type="match status" value="1"/>
</dbReference>
<dbReference type="OMA" id="DWPTKEI"/>
<dbReference type="Pfam" id="PF00043">
    <property type="entry name" value="GST_C"/>
    <property type="match status" value="1"/>
</dbReference>
<keyword evidence="4" id="KW-0808">Transferase</keyword>
<dbReference type="SFLD" id="SFLDS00019">
    <property type="entry name" value="Glutathione_Transferase_(cytos"/>
    <property type="match status" value="1"/>
</dbReference>
<dbReference type="Pfam" id="PF13409">
    <property type="entry name" value="GST_N_2"/>
    <property type="match status" value="1"/>
</dbReference>
<dbReference type="PROSITE" id="PS50405">
    <property type="entry name" value="GST_CTER"/>
    <property type="match status" value="1"/>
</dbReference>
<dbReference type="PANTHER" id="PTHR44051">
    <property type="entry name" value="GLUTATHIONE S-TRANSFERASE-RELATED"/>
    <property type="match status" value="1"/>
</dbReference>